<dbReference type="EMBL" id="FQYN01000003">
    <property type="protein sequence ID" value="SHI90225.1"/>
    <property type="molecule type" value="Genomic_DNA"/>
</dbReference>
<evidence type="ECO:0000313" key="9">
    <source>
        <dbReference type="Proteomes" id="UP000184418"/>
    </source>
</evidence>
<accession>A0A1M6EXR6</accession>
<dbReference type="Pfam" id="PF13102">
    <property type="entry name" value="Phage_int_SAM_5"/>
    <property type="match status" value="1"/>
</dbReference>
<keyword evidence="9" id="KW-1185">Reference proteome</keyword>
<evidence type="ECO:0000313" key="8">
    <source>
        <dbReference type="EMBL" id="SHI90225.1"/>
    </source>
</evidence>
<feature type="domain" description="Tyr recombinase" evidence="6">
    <location>
        <begin position="225"/>
        <end position="409"/>
    </location>
</feature>
<dbReference type="PROSITE" id="PS51898">
    <property type="entry name" value="TYR_RECOMBINASE"/>
    <property type="match status" value="1"/>
</dbReference>
<organism evidence="8 9">
    <name type="scientific">Hymenobacter daecheongensis DSM 21074</name>
    <dbReference type="NCBI Taxonomy" id="1121955"/>
    <lineage>
        <taxon>Bacteria</taxon>
        <taxon>Pseudomonadati</taxon>
        <taxon>Bacteroidota</taxon>
        <taxon>Cytophagia</taxon>
        <taxon>Cytophagales</taxon>
        <taxon>Hymenobacteraceae</taxon>
        <taxon>Hymenobacter</taxon>
    </lineage>
</organism>
<dbReference type="InterPro" id="IPR013762">
    <property type="entry name" value="Integrase-like_cat_sf"/>
</dbReference>
<dbReference type="PANTHER" id="PTHR30349">
    <property type="entry name" value="PHAGE INTEGRASE-RELATED"/>
    <property type="match status" value="1"/>
</dbReference>
<evidence type="ECO:0000256" key="1">
    <source>
        <dbReference type="ARBA" id="ARBA00008857"/>
    </source>
</evidence>
<dbReference type="Gene3D" id="1.10.443.10">
    <property type="entry name" value="Intergrase catalytic core"/>
    <property type="match status" value="1"/>
</dbReference>
<dbReference type="SUPFAM" id="SSF56349">
    <property type="entry name" value="DNA breaking-rejoining enzymes"/>
    <property type="match status" value="1"/>
</dbReference>
<dbReference type="STRING" id="1121955.SAMN02745146_1857"/>
<dbReference type="Pfam" id="PF17293">
    <property type="entry name" value="Arm-DNA-bind_5"/>
    <property type="match status" value="1"/>
</dbReference>
<evidence type="ECO:0000256" key="5">
    <source>
        <dbReference type="PROSITE-ProRule" id="PRU01248"/>
    </source>
</evidence>
<keyword evidence="2" id="KW-0229">DNA integration</keyword>
<dbReference type="GO" id="GO:0006310">
    <property type="term" value="P:DNA recombination"/>
    <property type="evidence" value="ECO:0007669"/>
    <property type="project" value="UniProtKB-KW"/>
</dbReference>
<dbReference type="CDD" id="cd01185">
    <property type="entry name" value="INTN1_C_like"/>
    <property type="match status" value="1"/>
</dbReference>
<dbReference type="Pfam" id="PF00589">
    <property type="entry name" value="Phage_integrase"/>
    <property type="match status" value="1"/>
</dbReference>
<protein>
    <submittedName>
        <fullName evidence="8">Site-specific recombinase XerD</fullName>
    </submittedName>
</protein>
<dbReference type="Proteomes" id="UP000184418">
    <property type="component" value="Unassembled WGS sequence"/>
</dbReference>
<dbReference type="Gene3D" id="1.10.150.130">
    <property type="match status" value="1"/>
</dbReference>
<keyword evidence="3 5" id="KW-0238">DNA-binding</keyword>
<dbReference type="GO" id="GO:0003677">
    <property type="term" value="F:DNA binding"/>
    <property type="evidence" value="ECO:0007669"/>
    <property type="project" value="UniProtKB-UniRule"/>
</dbReference>
<dbReference type="InterPro" id="IPR035386">
    <property type="entry name" value="Arm-DNA-bind_5"/>
</dbReference>
<dbReference type="GO" id="GO:0015074">
    <property type="term" value="P:DNA integration"/>
    <property type="evidence" value="ECO:0007669"/>
    <property type="project" value="UniProtKB-KW"/>
</dbReference>
<dbReference type="InterPro" id="IPR044068">
    <property type="entry name" value="CB"/>
</dbReference>
<dbReference type="AlphaFoldDB" id="A0A1M6EXR6"/>
<proteinExistence type="inferred from homology"/>
<dbReference type="PROSITE" id="PS51900">
    <property type="entry name" value="CB"/>
    <property type="match status" value="1"/>
</dbReference>
<sequence>MASTKLVIRSDRKNFGKTTIYVQYTHKSIKKKFSTSISVEPERWNVKGQKIIGSTTEVTENNLTIQAARARIDQIVRHAIMHGEEPTFALVEERLKQLLSPTPAGQAAEQKSPQTTYTSFLELFASYIEATSSMKAHGTVKHYKSTLNHLHAYANKKRLPLSLAQVDTTFYHDFVQFLTQDLAMTNGTANNQLKRVKVVMGYAIDQGLTDNLAFRKFKLLKHTEADVVYLTKQELQTLFEADLSTEPRLAKVRDLFVLACTTGLRYSDFSTIHPNNIVNDQLVLRTVKTRDWLRVDLNQYSRAILECYPDGLPKLSQQKFNDYVKDLGQHCGIDKSTLVVRYQGSKRVEERVPKYTLLSSHTGRRTFVTQSLERGMGVEVVQKFTGHKDLKTVMRYAKVADEQKKSQMNKAWG</sequence>
<evidence type="ECO:0000259" key="7">
    <source>
        <dbReference type="PROSITE" id="PS51900"/>
    </source>
</evidence>
<evidence type="ECO:0000256" key="3">
    <source>
        <dbReference type="ARBA" id="ARBA00023125"/>
    </source>
</evidence>
<dbReference type="InterPro" id="IPR011010">
    <property type="entry name" value="DNA_brk_join_enz"/>
</dbReference>
<gene>
    <name evidence="8" type="ORF">SAMN02745146_1857</name>
</gene>
<name>A0A1M6EXR6_9BACT</name>
<dbReference type="InterPro" id="IPR025269">
    <property type="entry name" value="SAM-like_dom"/>
</dbReference>
<dbReference type="InterPro" id="IPR010998">
    <property type="entry name" value="Integrase_recombinase_N"/>
</dbReference>
<reference evidence="8 9" key="1">
    <citation type="submission" date="2016-11" db="EMBL/GenBank/DDBJ databases">
        <authorList>
            <person name="Jaros S."/>
            <person name="Januszkiewicz K."/>
            <person name="Wedrychowicz H."/>
        </authorList>
    </citation>
    <scope>NUCLEOTIDE SEQUENCE [LARGE SCALE GENOMIC DNA]</scope>
    <source>
        <strain evidence="8 9">DSM 21074</strain>
    </source>
</reference>
<dbReference type="OrthoDB" id="1493636at2"/>
<dbReference type="RefSeq" id="WP_143164071.1">
    <property type="nucleotide sequence ID" value="NZ_FQYN01000003.1"/>
</dbReference>
<dbReference type="InterPro" id="IPR050090">
    <property type="entry name" value="Tyrosine_recombinase_XerCD"/>
</dbReference>
<dbReference type="InterPro" id="IPR002104">
    <property type="entry name" value="Integrase_catalytic"/>
</dbReference>
<feature type="domain" description="Core-binding (CB)" evidence="7">
    <location>
        <begin position="118"/>
        <end position="204"/>
    </location>
</feature>
<evidence type="ECO:0000256" key="4">
    <source>
        <dbReference type="ARBA" id="ARBA00023172"/>
    </source>
</evidence>
<dbReference type="PANTHER" id="PTHR30349:SF64">
    <property type="entry name" value="PROPHAGE INTEGRASE INTD-RELATED"/>
    <property type="match status" value="1"/>
</dbReference>
<keyword evidence="4" id="KW-0233">DNA recombination</keyword>
<evidence type="ECO:0000259" key="6">
    <source>
        <dbReference type="PROSITE" id="PS51898"/>
    </source>
</evidence>
<evidence type="ECO:0000256" key="2">
    <source>
        <dbReference type="ARBA" id="ARBA00022908"/>
    </source>
</evidence>
<comment type="similarity">
    <text evidence="1">Belongs to the 'phage' integrase family.</text>
</comment>